<proteinExistence type="predicted"/>
<dbReference type="PANTHER" id="PTHR37540:SF5">
    <property type="entry name" value="TRANSCRIPTION FACTOR DOMAIN-CONTAINING PROTEIN"/>
    <property type="match status" value="1"/>
</dbReference>
<comment type="caution">
    <text evidence="1">The sequence shown here is derived from an EMBL/GenBank/DDBJ whole genome shotgun (WGS) entry which is preliminary data.</text>
</comment>
<organism evidence="1 2">
    <name type="scientific">Dendryphion nanum</name>
    <dbReference type="NCBI Taxonomy" id="256645"/>
    <lineage>
        <taxon>Eukaryota</taxon>
        <taxon>Fungi</taxon>
        <taxon>Dikarya</taxon>
        <taxon>Ascomycota</taxon>
        <taxon>Pezizomycotina</taxon>
        <taxon>Dothideomycetes</taxon>
        <taxon>Pleosporomycetidae</taxon>
        <taxon>Pleosporales</taxon>
        <taxon>Torulaceae</taxon>
        <taxon>Dendryphion</taxon>
    </lineage>
</organism>
<gene>
    <name evidence="1" type="ORF">B0J11DRAFT_240961</name>
</gene>
<name>A0A9P9CWH9_9PLEO</name>
<evidence type="ECO:0000313" key="1">
    <source>
        <dbReference type="EMBL" id="KAH7108870.1"/>
    </source>
</evidence>
<dbReference type="Proteomes" id="UP000700596">
    <property type="component" value="Unassembled WGS sequence"/>
</dbReference>
<dbReference type="OrthoDB" id="3796409at2759"/>
<sequence>MSSPEQTPHVATYPIPSIRGRSNFWMVGHVFSMSRNTAQFEFVDDFNPKKDTIVRRKAREWVFRNRELTKCRNSHRELNNEQEWELEKANKTAVLSPNPSPERIDSFDVLPNVGMKVDHIIEFYKHYLMHLSSSRKSKLGNAVLKVMASERISFIVWLLATTIIRDAVTGGQISPDARTYNLLAIQAIREESKKKIEDYSDHFFASLACLSACANFTGDYIAAKAHRDAMVRVLTLKGRGDLRRGIQQCESWTQKAITWCEIHVAAQVPQVPQVPYYPPPCKGMFPQNITLEAESLKSRTLAHLPSLPPAFERLILELHQLSLLQPKHAEGTTFRSVWPVYLETDPNGVHSLYRVEHMILRLLSVQEGGSQMFLPVEIMFLEACQLFLWSAIRGLPLEMKMCDLFVHRLQKAAMLVLHSINDPTLLSIGQPMDAVQGSSTILKQPRNNLDFVLIWALVLGTLVSGVGSRHQHAWFKEQLLQQILVKNAHIVRTVQDLKAVLKLFPYTDAFCGLGLTSLQIKF</sequence>
<protein>
    <submittedName>
        <fullName evidence="1">Uncharacterized protein</fullName>
    </submittedName>
</protein>
<dbReference type="PANTHER" id="PTHR37540">
    <property type="entry name" value="TRANSCRIPTION FACTOR (ACR-2), PUTATIVE-RELATED-RELATED"/>
    <property type="match status" value="1"/>
</dbReference>
<reference evidence="1" key="1">
    <citation type="journal article" date="2021" name="Nat. Commun.">
        <title>Genetic determinants of endophytism in the Arabidopsis root mycobiome.</title>
        <authorList>
            <person name="Mesny F."/>
            <person name="Miyauchi S."/>
            <person name="Thiergart T."/>
            <person name="Pickel B."/>
            <person name="Atanasova L."/>
            <person name="Karlsson M."/>
            <person name="Huettel B."/>
            <person name="Barry K.W."/>
            <person name="Haridas S."/>
            <person name="Chen C."/>
            <person name="Bauer D."/>
            <person name="Andreopoulos W."/>
            <person name="Pangilinan J."/>
            <person name="LaButti K."/>
            <person name="Riley R."/>
            <person name="Lipzen A."/>
            <person name="Clum A."/>
            <person name="Drula E."/>
            <person name="Henrissat B."/>
            <person name="Kohler A."/>
            <person name="Grigoriev I.V."/>
            <person name="Martin F.M."/>
            <person name="Hacquard S."/>
        </authorList>
    </citation>
    <scope>NUCLEOTIDE SEQUENCE</scope>
    <source>
        <strain evidence="1">MPI-CAGE-CH-0243</strain>
    </source>
</reference>
<evidence type="ECO:0000313" key="2">
    <source>
        <dbReference type="Proteomes" id="UP000700596"/>
    </source>
</evidence>
<dbReference type="AlphaFoldDB" id="A0A9P9CWH9"/>
<keyword evidence="2" id="KW-1185">Reference proteome</keyword>
<accession>A0A9P9CWH9</accession>
<dbReference type="EMBL" id="JAGMWT010000035">
    <property type="protein sequence ID" value="KAH7108870.1"/>
    <property type="molecule type" value="Genomic_DNA"/>
</dbReference>